<keyword evidence="5 7" id="KW-1133">Transmembrane helix</keyword>
<comment type="caution">
    <text evidence="8">The sequence shown here is derived from an EMBL/GenBank/DDBJ whole genome shotgun (WGS) entry which is preliminary data.</text>
</comment>
<feature type="transmembrane region" description="Helical" evidence="7">
    <location>
        <begin position="32"/>
        <end position="56"/>
    </location>
</feature>
<dbReference type="GO" id="GO:0016485">
    <property type="term" value="P:protein processing"/>
    <property type="evidence" value="ECO:0007669"/>
    <property type="project" value="InterPro"/>
</dbReference>
<reference evidence="8 9" key="1">
    <citation type="journal article" date="2023" name="Arcadia Sci">
        <title>De novo assembly of a long-read Amblyomma americanum tick genome.</title>
        <authorList>
            <person name="Chou S."/>
            <person name="Poskanzer K.E."/>
            <person name="Rollins M."/>
            <person name="Thuy-Boun P.S."/>
        </authorList>
    </citation>
    <scope>NUCLEOTIDE SEQUENCE [LARGE SCALE GENOMIC DNA]</scope>
    <source>
        <strain evidence="8">F_SG_1</strain>
        <tissue evidence="8">Salivary glands</tissue>
    </source>
</reference>
<comment type="similarity">
    <text evidence="2">Belongs to the APH-1 family.</text>
</comment>
<keyword evidence="6 7" id="KW-0472">Membrane</keyword>
<gene>
    <name evidence="8" type="ORF">V5799_034183</name>
</gene>
<feature type="transmembrane region" description="Helical" evidence="7">
    <location>
        <begin position="119"/>
        <end position="141"/>
    </location>
</feature>
<evidence type="ECO:0000256" key="3">
    <source>
        <dbReference type="ARBA" id="ARBA00022692"/>
    </source>
</evidence>
<dbReference type="GO" id="GO:0016020">
    <property type="term" value="C:membrane"/>
    <property type="evidence" value="ECO:0007669"/>
    <property type="project" value="UniProtKB-SubCell"/>
</dbReference>
<keyword evidence="9" id="KW-1185">Reference proteome</keyword>
<dbReference type="Proteomes" id="UP001321473">
    <property type="component" value="Unassembled WGS sequence"/>
</dbReference>
<dbReference type="EMBL" id="JARKHS020029533">
    <property type="protein sequence ID" value="KAK8763209.1"/>
    <property type="molecule type" value="Genomic_DNA"/>
</dbReference>
<organism evidence="8 9">
    <name type="scientific">Amblyomma americanum</name>
    <name type="common">Lone star tick</name>
    <dbReference type="NCBI Taxonomy" id="6943"/>
    <lineage>
        <taxon>Eukaryota</taxon>
        <taxon>Metazoa</taxon>
        <taxon>Ecdysozoa</taxon>
        <taxon>Arthropoda</taxon>
        <taxon>Chelicerata</taxon>
        <taxon>Arachnida</taxon>
        <taxon>Acari</taxon>
        <taxon>Parasitiformes</taxon>
        <taxon>Ixodida</taxon>
        <taxon>Ixodoidea</taxon>
        <taxon>Ixodidae</taxon>
        <taxon>Amblyomminae</taxon>
        <taxon>Amblyomma</taxon>
    </lineage>
</organism>
<proteinExistence type="inferred from homology"/>
<feature type="transmembrane region" description="Helical" evidence="7">
    <location>
        <begin position="6"/>
        <end position="25"/>
    </location>
</feature>
<feature type="transmembrane region" description="Helical" evidence="7">
    <location>
        <begin position="161"/>
        <end position="181"/>
    </location>
</feature>
<sequence length="256" mass="26769">MTLLEFTGCSLLGFGPAFSMFVLTVAGEPSRVIVFVTAAFFWLLSLLTASLVWLALVPLRQYTAPGVAMVVLSQISLRRLVQEVFRLLFFRVLRKAERVLNAVALAGADEAARMRSRLAFAYTSGLAFGTMGGLFSLLGPLSDALGPGTPGLMSGAPPRLLAASALTAAAFSVLHVCWALVSFNGLDTRRWTSLAFAPVAHAAASAATLLAPRADYAVSLGSFGGLLLVSAALAFQAAGGSAGNIWAALSKRDTKE</sequence>
<evidence type="ECO:0000256" key="4">
    <source>
        <dbReference type="ARBA" id="ARBA00022976"/>
    </source>
</evidence>
<evidence type="ECO:0000256" key="1">
    <source>
        <dbReference type="ARBA" id="ARBA00004141"/>
    </source>
</evidence>
<comment type="subcellular location">
    <subcellularLocation>
        <location evidence="1">Membrane</location>
        <topology evidence="1">Multi-pass membrane protein</topology>
    </subcellularLocation>
</comment>
<evidence type="ECO:0000256" key="6">
    <source>
        <dbReference type="ARBA" id="ARBA00023136"/>
    </source>
</evidence>
<accession>A0AAQ4DL69</accession>
<evidence type="ECO:0000256" key="7">
    <source>
        <dbReference type="SAM" id="Phobius"/>
    </source>
</evidence>
<evidence type="ECO:0000313" key="9">
    <source>
        <dbReference type="Proteomes" id="UP001321473"/>
    </source>
</evidence>
<evidence type="ECO:0000313" key="8">
    <source>
        <dbReference type="EMBL" id="KAK8763209.1"/>
    </source>
</evidence>
<dbReference type="InterPro" id="IPR009294">
    <property type="entry name" value="Aph-1"/>
</dbReference>
<protein>
    <recommendedName>
        <fullName evidence="10">Gamma-secretase subunit Aph-1</fullName>
    </recommendedName>
</protein>
<evidence type="ECO:0000256" key="5">
    <source>
        <dbReference type="ARBA" id="ARBA00022989"/>
    </source>
</evidence>
<feature type="transmembrane region" description="Helical" evidence="7">
    <location>
        <begin position="223"/>
        <end position="249"/>
    </location>
</feature>
<evidence type="ECO:0008006" key="10">
    <source>
        <dbReference type="Google" id="ProtNLM"/>
    </source>
</evidence>
<dbReference type="PANTHER" id="PTHR12889">
    <property type="entry name" value="GAMMA-SECRETASE SUBUNIT APH-1"/>
    <property type="match status" value="1"/>
</dbReference>
<keyword evidence="4" id="KW-0914">Notch signaling pathway</keyword>
<dbReference type="Pfam" id="PF06105">
    <property type="entry name" value="Aph-1"/>
    <property type="match status" value="1"/>
</dbReference>
<dbReference type="GO" id="GO:0007219">
    <property type="term" value="P:Notch signaling pathway"/>
    <property type="evidence" value="ECO:0007669"/>
    <property type="project" value="UniProtKB-KW"/>
</dbReference>
<dbReference type="AlphaFoldDB" id="A0AAQ4DL69"/>
<feature type="transmembrane region" description="Helical" evidence="7">
    <location>
        <begin position="193"/>
        <end position="211"/>
    </location>
</feature>
<keyword evidence="3 7" id="KW-0812">Transmembrane</keyword>
<name>A0AAQ4DL69_AMBAM</name>
<evidence type="ECO:0000256" key="2">
    <source>
        <dbReference type="ARBA" id="ARBA00005577"/>
    </source>
</evidence>